<dbReference type="OrthoDB" id="9811222at2"/>
<protein>
    <submittedName>
        <fullName evidence="10">4-amino-4-deoxy-L-arabinose transferase</fullName>
    </submittedName>
</protein>
<evidence type="ECO:0000256" key="3">
    <source>
        <dbReference type="ARBA" id="ARBA00022676"/>
    </source>
</evidence>
<evidence type="ECO:0000256" key="7">
    <source>
        <dbReference type="ARBA" id="ARBA00023136"/>
    </source>
</evidence>
<evidence type="ECO:0000256" key="8">
    <source>
        <dbReference type="SAM" id="Phobius"/>
    </source>
</evidence>
<dbReference type="GO" id="GO:0016763">
    <property type="term" value="F:pentosyltransferase activity"/>
    <property type="evidence" value="ECO:0007669"/>
    <property type="project" value="TreeGrafter"/>
</dbReference>
<keyword evidence="7 8" id="KW-0472">Membrane</keyword>
<dbReference type="GO" id="GO:0009103">
    <property type="term" value="P:lipopolysaccharide biosynthetic process"/>
    <property type="evidence" value="ECO:0007669"/>
    <property type="project" value="UniProtKB-ARBA"/>
</dbReference>
<keyword evidence="2" id="KW-1003">Cell membrane</keyword>
<dbReference type="PANTHER" id="PTHR33908">
    <property type="entry name" value="MANNOSYLTRANSFERASE YKCB-RELATED"/>
    <property type="match status" value="1"/>
</dbReference>
<feature type="transmembrane region" description="Helical" evidence="8">
    <location>
        <begin position="309"/>
        <end position="327"/>
    </location>
</feature>
<dbReference type="PANTHER" id="PTHR33908:SF11">
    <property type="entry name" value="MEMBRANE PROTEIN"/>
    <property type="match status" value="1"/>
</dbReference>
<feature type="domain" description="Glycosyltransferase RgtA/B/C/D-like" evidence="9">
    <location>
        <begin position="60"/>
        <end position="229"/>
    </location>
</feature>
<keyword evidence="5 8" id="KW-0812">Transmembrane</keyword>
<evidence type="ECO:0000256" key="2">
    <source>
        <dbReference type="ARBA" id="ARBA00022475"/>
    </source>
</evidence>
<comment type="subcellular location">
    <subcellularLocation>
        <location evidence="1">Cell membrane</location>
        <topology evidence="1">Multi-pass membrane protein</topology>
    </subcellularLocation>
</comment>
<feature type="transmembrane region" description="Helical" evidence="8">
    <location>
        <begin position="208"/>
        <end position="229"/>
    </location>
</feature>
<organism evidence="10 11">
    <name type="scientific">Insolitispirillum peregrinum</name>
    <dbReference type="NCBI Taxonomy" id="80876"/>
    <lineage>
        <taxon>Bacteria</taxon>
        <taxon>Pseudomonadati</taxon>
        <taxon>Pseudomonadota</taxon>
        <taxon>Alphaproteobacteria</taxon>
        <taxon>Rhodospirillales</taxon>
        <taxon>Novispirillaceae</taxon>
        <taxon>Insolitispirillum</taxon>
    </lineage>
</organism>
<dbReference type="InterPro" id="IPR038731">
    <property type="entry name" value="RgtA/B/C-like"/>
</dbReference>
<dbReference type="EMBL" id="FTOA01000002">
    <property type="protein sequence ID" value="SIS46063.1"/>
    <property type="molecule type" value="Genomic_DNA"/>
</dbReference>
<gene>
    <name evidence="10" type="ORF">SAMN05421779_10211</name>
</gene>
<proteinExistence type="predicted"/>
<dbReference type="GO" id="GO:0005886">
    <property type="term" value="C:plasma membrane"/>
    <property type="evidence" value="ECO:0007669"/>
    <property type="project" value="UniProtKB-SubCell"/>
</dbReference>
<dbReference type="InterPro" id="IPR050297">
    <property type="entry name" value="LipidA_mod_glycosyltrf_83"/>
</dbReference>
<keyword evidence="3" id="KW-0328">Glycosyltransferase</keyword>
<feature type="transmembrane region" description="Helical" evidence="8">
    <location>
        <begin position="83"/>
        <end position="103"/>
    </location>
</feature>
<evidence type="ECO:0000256" key="1">
    <source>
        <dbReference type="ARBA" id="ARBA00004651"/>
    </source>
</evidence>
<evidence type="ECO:0000313" key="10">
    <source>
        <dbReference type="EMBL" id="SIS46063.1"/>
    </source>
</evidence>
<feature type="transmembrane region" description="Helical" evidence="8">
    <location>
        <begin position="164"/>
        <end position="187"/>
    </location>
</feature>
<evidence type="ECO:0000256" key="6">
    <source>
        <dbReference type="ARBA" id="ARBA00022989"/>
    </source>
</evidence>
<accession>A0A1N7J9N8</accession>
<evidence type="ECO:0000259" key="9">
    <source>
        <dbReference type="Pfam" id="PF13231"/>
    </source>
</evidence>
<dbReference type="AlphaFoldDB" id="A0A1N7J9N8"/>
<feature type="transmembrane region" description="Helical" evidence="8">
    <location>
        <begin position="333"/>
        <end position="351"/>
    </location>
</feature>
<feature type="transmembrane region" description="Helical" evidence="8">
    <location>
        <begin position="13"/>
        <end position="31"/>
    </location>
</feature>
<evidence type="ECO:0000313" key="11">
    <source>
        <dbReference type="Proteomes" id="UP000185678"/>
    </source>
</evidence>
<feature type="transmembrane region" description="Helical" evidence="8">
    <location>
        <begin position="261"/>
        <end position="283"/>
    </location>
</feature>
<feature type="transmembrane region" description="Helical" evidence="8">
    <location>
        <begin position="115"/>
        <end position="133"/>
    </location>
</feature>
<evidence type="ECO:0000256" key="5">
    <source>
        <dbReference type="ARBA" id="ARBA00022692"/>
    </source>
</evidence>
<sequence length="522" mass="58231">MAEQSPPPLTLSAAWRLAVLACVVITVWRLMELFGAPINLSFDEAQYWGWAQQPDWGYFSKPPMVAWMIWLTTALGGSDAEPWVRLSAPLSHVITALSLFMVGRQVAPRTLAPQVALWSAIIWITMPGVAVSAMIVSTDAYLLMFWALALAAYGQAVGSNRPGWWAVLGLWVGLGLMSKYAMLFFLIGGAIHHLWDADLRQKMRHLRAWSGPAIMAVLAGAIYFPNWLWNRAHGFASYHHTSENANLDQGPQYSLGHLAEFIGSQFGVFGPFLFATLLVLVLWRLRSALRLQPALAVDDARRVASGRKLLLALTLPPLALITVQAFLSRANANWAATAYVAATPLVVCWLLQSGKPWQHLLKASVILHVVASVVLYDLESIARTVGVTNPARYDLQKRVRGWDDAGEWLREVKAANPDATLLYLDRKVLASMLYYARPQGWDAVIFNPDGHVMNHYELTTTMNGREGKDFLLVVRDPPPPVFSTFFESVEPLAVFRKPIHPTYTLTLHVYRAKGFKGYQHHD</sequence>
<reference evidence="10 11" key="1">
    <citation type="submission" date="2017-01" db="EMBL/GenBank/DDBJ databases">
        <authorList>
            <person name="Mah S.A."/>
            <person name="Swanson W.J."/>
            <person name="Moy G.W."/>
            <person name="Vacquier V.D."/>
        </authorList>
    </citation>
    <scope>NUCLEOTIDE SEQUENCE [LARGE SCALE GENOMIC DNA]</scope>
    <source>
        <strain evidence="10 11">DSM 11589</strain>
    </source>
</reference>
<keyword evidence="6 8" id="KW-1133">Transmembrane helix</keyword>
<evidence type="ECO:0000256" key="4">
    <source>
        <dbReference type="ARBA" id="ARBA00022679"/>
    </source>
</evidence>
<dbReference type="Proteomes" id="UP000185678">
    <property type="component" value="Unassembled WGS sequence"/>
</dbReference>
<keyword evidence="11" id="KW-1185">Reference proteome</keyword>
<dbReference type="RefSeq" id="WP_076398952.1">
    <property type="nucleotide sequence ID" value="NZ_FTOA01000002.1"/>
</dbReference>
<dbReference type="STRING" id="80876.SAMN05421779_10211"/>
<dbReference type="Pfam" id="PF13231">
    <property type="entry name" value="PMT_2"/>
    <property type="match status" value="1"/>
</dbReference>
<keyword evidence="4 10" id="KW-0808">Transferase</keyword>
<name>A0A1N7J9N8_9PROT</name>